<evidence type="ECO:0000313" key="3">
    <source>
        <dbReference type="Proteomes" id="UP001589755"/>
    </source>
</evidence>
<dbReference type="EMBL" id="JBHLXD010000007">
    <property type="protein sequence ID" value="MFC0207867.1"/>
    <property type="molecule type" value="Genomic_DNA"/>
</dbReference>
<reference evidence="2 3" key="1">
    <citation type="submission" date="2024-09" db="EMBL/GenBank/DDBJ databases">
        <authorList>
            <person name="Sun Q."/>
            <person name="Mori K."/>
        </authorList>
    </citation>
    <scope>NUCLEOTIDE SEQUENCE [LARGE SCALE GENOMIC DNA]</scope>
    <source>
        <strain evidence="2 3">CCM 8543</strain>
    </source>
</reference>
<protein>
    <submittedName>
        <fullName evidence="2">DUF1127 domain-containing protein</fullName>
    </submittedName>
</protein>
<accession>A0ABV6D5E0</accession>
<name>A0ABV6D5E0_9HYPH</name>
<gene>
    <name evidence="2" type="ORF">ACFFJ2_05570</name>
</gene>
<evidence type="ECO:0000313" key="2">
    <source>
        <dbReference type="EMBL" id="MFC0207867.1"/>
    </source>
</evidence>
<dbReference type="InterPro" id="IPR009506">
    <property type="entry name" value="YjiS-like"/>
</dbReference>
<evidence type="ECO:0000259" key="1">
    <source>
        <dbReference type="Pfam" id="PF06568"/>
    </source>
</evidence>
<keyword evidence="3" id="KW-1185">Reference proteome</keyword>
<organism evidence="2 3">
    <name type="scientific">Chelativorans intermedius</name>
    <dbReference type="NCBI Taxonomy" id="515947"/>
    <lineage>
        <taxon>Bacteria</taxon>
        <taxon>Pseudomonadati</taxon>
        <taxon>Pseudomonadota</taxon>
        <taxon>Alphaproteobacteria</taxon>
        <taxon>Hyphomicrobiales</taxon>
        <taxon>Phyllobacteriaceae</taxon>
        <taxon>Chelativorans</taxon>
    </lineage>
</organism>
<feature type="domain" description="YjiS-like" evidence="1">
    <location>
        <begin position="29"/>
        <end position="60"/>
    </location>
</feature>
<dbReference type="Proteomes" id="UP001589755">
    <property type="component" value="Unassembled WGS sequence"/>
</dbReference>
<sequence>MRVQETVLPIADTARLGFATRLVRMGVQAWRLWANRRAMRQLREMSDWELRDIGLEPEDIARAYQVPIYDDPTRRLQQIARERARREMLHRRRS</sequence>
<dbReference type="Pfam" id="PF06568">
    <property type="entry name" value="YjiS-like"/>
    <property type="match status" value="1"/>
</dbReference>
<comment type="caution">
    <text evidence="2">The sequence shown here is derived from an EMBL/GenBank/DDBJ whole genome shotgun (WGS) entry which is preliminary data.</text>
</comment>
<dbReference type="RefSeq" id="WP_261520525.1">
    <property type="nucleotide sequence ID" value="NZ_JAODNW010000011.1"/>
</dbReference>
<proteinExistence type="predicted"/>